<accession>A0A5K0U8S2</accession>
<evidence type="ECO:0000256" key="1">
    <source>
        <dbReference type="SAM" id="MobiDB-lite"/>
    </source>
</evidence>
<feature type="compositionally biased region" description="Low complexity" evidence="1">
    <location>
        <begin position="501"/>
        <end position="524"/>
    </location>
</feature>
<reference evidence="2 3" key="1">
    <citation type="submission" date="2018-10" db="EMBL/GenBank/DDBJ databases">
        <authorList>
            <consortium name="IHU Genomes"/>
        </authorList>
    </citation>
    <scope>NUCLEOTIDE SEQUENCE [LARGE SCALE GENOMIC DNA]</scope>
    <source>
        <strain evidence="2 3">A1</strain>
    </source>
</reference>
<evidence type="ECO:0000313" key="3">
    <source>
        <dbReference type="Proteomes" id="UP000594342"/>
    </source>
</evidence>
<gene>
    <name evidence="2" type="ORF">YASMINEVIRUS_337</name>
</gene>
<proteinExistence type="predicted"/>
<feature type="compositionally biased region" description="Polar residues" evidence="1">
    <location>
        <begin position="490"/>
        <end position="499"/>
    </location>
</feature>
<feature type="compositionally biased region" description="Basic and acidic residues" evidence="1">
    <location>
        <begin position="296"/>
        <end position="308"/>
    </location>
</feature>
<feature type="compositionally biased region" description="Pro residues" evidence="1">
    <location>
        <begin position="237"/>
        <end position="246"/>
    </location>
</feature>
<dbReference type="Proteomes" id="UP000594342">
    <property type="component" value="Unassembled WGS sequence"/>
</dbReference>
<feature type="region of interest" description="Disordered" evidence="1">
    <location>
        <begin position="232"/>
        <end position="279"/>
    </location>
</feature>
<dbReference type="EMBL" id="UPSH01000001">
    <property type="protein sequence ID" value="VBB17874.1"/>
    <property type="molecule type" value="Genomic_DNA"/>
</dbReference>
<feature type="region of interest" description="Disordered" evidence="1">
    <location>
        <begin position="488"/>
        <end position="524"/>
    </location>
</feature>
<keyword evidence="3" id="KW-1185">Reference proteome</keyword>
<sequence length="524" mass="57940">MIGIHNFLVDYNRSTTIDNIERSPLEQVNSFTRRIKFYNPAVNEPLHKFWYYINNAKLIKKTQGKISVVLSSTDTKLVESVKSLDDKINNVIKMLNGKASPDPSIVENPGFPTTMELYIDNSTTCFDQDNNPINFMRIKNGSKILLYIELDSVTISMSKALKLWRVLQMKEIQSIDMSVNLFSTPINVPMGPPMPPAIPQMAPLMGVPVPPMMQPYGYPGYYPPNDYGRGAQMNGYGPPPPPPLMPPNSSMSSIPPPPTNSANNSNQKQGPGGSVFQAPTTDQLMNMIGKLKKATKRDDSEPNKETVKKVSPPTPTNIPSAPPAPPMDDSMDKPTAPPVTVLKESTAPTADHSRSQENTQHIKHHVEPSQNANSKKIDKADVDSEESSSDRPPSEKQDDLESETENSTDSSSKADFMKDLEEFIEKQKIILASYKRKREKDYTYASKLIDQIDEMFKVRSQSSNNNSVLEDEGINVDDIDDGIVAKGVSSVESRTQIKQKSPISGRSISSTVSPSSQTNDSSSK</sequence>
<comment type="caution">
    <text evidence="2">The sequence shown here is derived from an EMBL/GenBank/DDBJ whole genome shotgun (WGS) entry which is preliminary data.</text>
</comment>
<name>A0A5K0U8S2_9VIRU</name>
<organism evidence="2 3">
    <name type="scientific">Yasminevirus sp. GU-2018</name>
    <dbReference type="NCBI Taxonomy" id="2420051"/>
    <lineage>
        <taxon>Viruses</taxon>
        <taxon>Varidnaviria</taxon>
        <taxon>Bamfordvirae</taxon>
        <taxon>Nucleocytoviricota</taxon>
        <taxon>Megaviricetes</taxon>
        <taxon>Imitervirales</taxon>
        <taxon>Mimiviridae</taxon>
        <taxon>Klosneuvirinae</taxon>
        <taxon>Yasminevirus</taxon>
        <taxon>Yasminevirus saudimassiliense</taxon>
    </lineage>
</organism>
<protein>
    <submittedName>
        <fullName evidence="2">Uncharacterized protein</fullName>
    </submittedName>
</protein>
<feature type="compositionally biased region" description="Basic and acidic residues" evidence="1">
    <location>
        <begin position="375"/>
        <end position="399"/>
    </location>
</feature>
<feature type="region of interest" description="Disordered" evidence="1">
    <location>
        <begin position="292"/>
        <end position="415"/>
    </location>
</feature>
<feature type="compositionally biased region" description="Pro residues" evidence="1">
    <location>
        <begin position="312"/>
        <end position="326"/>
    </location>
</feature>
<evidence type="ECO:0000313" key="2">
    <source>
        <dbReference type="EMBL" id="VBB17874.1"/>
    </source>
</evidence>